<evidence type="ECO:0000313" key="3">
    <source>
        <dbReference type="Proteomes" id="UP000515377"/>
    </source>
</evidence>
<reference evidence="2 3" key="1">
    <citation type="submission" date="2020-07" db="EMBL/GenBank/DDBJ databases">
        <title>Whole genome sequence of Sphingobium yanoikuyae A3.</title>
        <authorList>
            <person name="Han S.-S."/>
        </authorList>
    </citation>
    <scope>NUCLEOTIDE SEQUENCE [LARGE SCALE GENOMIC DNA]</scope>
    <source>
        <strain evidence="2 3">A3</strain>
    </source>
</reference>
<dbReference type="AlphaFoldDB" id="A0A9X7UDU6"/>
<dbReference type="Proteomes" id="UP000515377">
    <property type="component" value="Chromosome"/>
</dbReference>
<evidence type="ECO:0000259" key="1">
    <source>
        <dbReference type="Pfam" id="PF04101"/>
    </source>
</evidence>
<dbReference type="GO" id="GO:0016758">
    <property type="term" value="F:hexosyltransferase activity"/>
    <property type="evidence" value="ECO:0007669"/>
    <property type="project" value="InterPro"/>
</dbReference>
<dbReference type="SUPFAM" id="SSF53756">
    <property type="entry name" value="UDP-Glycosyltransferase/glycogen phosphorylase"/>
    <property type="match status" value="1"/>
</dbReference>
<dbReference type="InterPro" id="IPR007235">
    <property type="entry name" value="Glyco_trans_28_C"/>
</dbReference>
<proteinExistence type="predicted"/>
<dbReference type="Pfam" id="PF04101">
    <property type="entry name" value="Glyco_tran_28_C"/>
    <property type="match status" value="1"/>
</dbReference>
<name>A0A9X7UDU6_SPHYA</name>
<accession>A0A9X7UDU6</accession>
<gene>
    <name evidence="2" type="ORF">H3V42_13790</name>
</gene>
<dbReference type="EMBL" id="CP060122">
    <property type="protein sequence ID" value="QNG48498.1"/>
    <property type="molecule type" value="Genomic_DNA"/>
</dbReference>
<evidence type="ECO:0000313" key="2">
    <source>
        <dbReference type="EMBL" id="QNG48498.1"/>
    </source>
</evidence>
<dbReference type="Gene3D" id="3.40.50.2000">
    <property type="entry name" value="Glycogen Phosphorylase B"/>
    <property type="match status" value="1"/>
</dbReference>
<protein>
    <recommendedName>
        <fullName evidence="1">Glycosyl transferase family 28 C-terminal domain-containing protein</fullName>
    </recommendedName>
</protein>
<organism evidence="2 3">
    <name type="scientific">Sphingobium yanoikuyae</name>
    <name type="common">Sphingomonas yanoikuyae</name>
    <dbReference type="NCBI Taxonomy" id="13690"/>
    <lineage>
        <taxon>Bacteria</taxon>
        <taxon>Pseudomonadati</taxon>
        <taxon>Pseudomonadota</taxon>
        <taxon>Alphaproteobacteria</taxon>
        <taxon>Sphingomonadales</taxon>
        <taxon>Sphingomonadaceae</taxon>
        <taxon>Sphingobium</taxon>
    </lineage>
</organism>
<feature type="domain" description="Glycosyl transferase family 28 C-terminal" evidence="1">
    <location>
        <begin position="2"/>
        <end position="104"/>
    </location>
</feature>
<sequence length="179" mass="19803">MILLSVGTQLPFDRLVRTVDEWASRCGRSDIFAQIGPSDYKAKALNSFAFLDQGAFAALQAEARLLVSHAGMGSIITALELGKPIIILARDHRRGEHRNGHQIATLQQFRSFPGVFIADDEEHLISLLDRADSLAASPQLSSEAPEEFLQKLTDFIEKPVSPSRISQLRNRLSRRHGSA</sequence>